<dbReference type="Proteomes" id="UP000076874">
    <property type="component" value="Unassembled WGS sequence"/>
</dbReference>
<dbReference type="PANTHER" id="PTHR46115">
    <property type="entry name" value="THIOREDOXIN-LIKE PROTEIN 1"/>
    <property type="match status" value="1"/>
</dbReference>
<dbReference type="EMBL" id="AZHD01000001">
    <property type="protein sequence ID" value="OAA67814.1"/>
    <property type="molecule type" value="Genomic_DNA"/>
</dbReference>
<protein>
    <submittedName>
        <fullName evidence="4">Thioredoxin-like protein</fullName>
    </submittedName>
</protein>
<gene>
    <name evidence="4" type="ORF">SPI_00009</name>
</gene>
<dbReference type="Pfam" id="PF00085">
    <property type="entry name" value="Thioredoxin"/>
    <property type="match status" value="1"/>
</dbReference>
<dbReference type="InterPro" id="IPR017937">
    <property type="entry name" value="Thioredoxin_CS"/>
</dbReference>
<keyword evidence="5" id="KW-1185">Reference proteome</keyword>
<evidence type="ECO:0000313" key="5">
    <source>
        <dbReference type="Proteomes" id="UP000076874"/>
    </source>
</evidence>
<evidence type="ECO:0000256" key="2">
    <source>
        <dbReference type="ARBA" id="ARBA00023157"/>
    </source>
</evidence>
<dbReference type="InterPro" id="IPR036249">
    <property type="entry name" value="Thioredoxin-like_sf"/>
</dbReference>
<name>A0A167ZR17_9HYPO</name>
<evidence type="ECO:0000313" key="4">
    <source>
        <dbReference type="EMBL" id="OAA67814.1"/>
    </source>
</evidence>
<evidence type="ECO:0000256" key="1">
    <source>
        <dbReference type="ARBA" id="ARBA00008987"/>
    </source>
</evidence>
<accession>A0A167ZR17</accession>
<organism evidence="4 5">
    <name type="scientific">Niveomyces insectorum RCEF 264</name>
    <dbReference type="NCBI Taxonomy" id="1081102"/>
    <lineage>
        <taxon>Eukaryota</taxon>
        <taxon>Fungi</taxon>
        <taxon>Dikarya</taxon>
        <taxon>Ascomycota</taxon>
        <taxon>Pezizomycotina</taxon>
        <taxon>Sordariomycetes</taxon>
        <taxon>Hypocreomycetidae</taxon>
        <taxon>Hypocreales</taxon>
        <taxon>Cordycipitaceae</taxon>
        <taxon>Niveomyces</taxon>
    </lineage>
</organism>
<feature type="domain" description="Thioredoxin" evidence="3">
    <location>
        <begin position="1"/>
        <end position="119"/>
    </location>
</feature>
<dbReference type="PROSITE" id="PS51352">
    <property type="entry name" value="THIOREDOXIN_2"/>
    <property type="match status" value="1"/>
</dbReference>
<dbReference type="CDD" id="cd02947">
    <property type="entry name" value="TRX_family"/>
    <property type="match status" value="1"/>
</dbReference>
<dbReference type="OrthoDB" id="19690at2759"/>
<reference evidence="4 5" key="1">
    <citation type="journal article" date="2016" name="Genome Biol. Evol.">
        <title>Divergent and convergent evolution of fungal pathogenicity.</title>
        <authorList>
            <person name="Shang Y."/>
            <person name="Xiao G."/>
            <person name="Zheng P."/>
            <person name="Cen K."/>
            <person name="Zhan S."/>
            <person name="Wang C."/>
        </authorList>
    </citation>
    <scope>NUCLEOTIDE SEQUENCE [LARGE SCALE GENOMIC DNA]</scope>
    <source>
        <strain evidence="4 5">RCEF 264</strain>
    </source>
</reference>
<dbReference type="AlphaFoldDB" id="A0A167ZR17"/>
<dbReference type="Gene3D" id="3.40.30.10">
    <property type="entry name" value="Glutaredoxin"/>
    <property type="match status" value="1"/>
</dbReference>
<sequence length="143" mass="14978">MSARHIKDAAEFKALLKDTRFVVTDFYADWCGPCKAIAPFYEKLAAEHSLAGQLAFAKVNVDNVPEVAQEYSVTAMPTFMFFANGSPAAVEVTPEIKSGAVVQGPNGIDLIRGADPRALTAVSAKLGELAKAHAARAAAAAAA</sequence>
<dbReference type="SUPFAM" id="SSF52833">
    <property type="entry name" value="Thioredoxin-like"/>
    <property type="match status" value="1"/>
</dbReference>
<dbReference type="PROSITE" id="PS00194">
    <property type="entry name" value="THIOREDOXIN_1"/>
    <property type="match status" value="1"/>
</dbReference>
<evidence type="ECO:0000259" key="3">
    <source>
        <dbReference type="PROSITE" id="PS51352"/>
    </source>
</evidence>
<dbReference type="STRING" id="1081102.A0A167ZR17"/>
<comment type="similarity">
    <text evidence="1">Belongs to the thioredoxin family.</text>
</comment>
<dbReference type="PRINTS" id="PR00421">
    <property type="entry name" value="THIOREDOXIN"/>
</dbReference>
<dbReference type="InterPro" id="IPR013766">
    <property type="entry name" value="Thioredoxin_domain"/>
</dbReference>
<keyword evidence="2" id="KW-1015">Disulfide bond</keyword>
<proteinExistence type="inferred from homology"/>
<comment type="caution">
    <text evidence="4">The sequence shown here is derived from an EMBL/GenBank/DDBJ whole genome shotgun (WGS) entry which is preliminary data.</text>
</comment>